<dbReference type="InterPro" id="IPR036047">
    <property type="entry name" value="F-box-like_dom_sf"/>
</dbReference>
<feature type="domain" description="F-box" evidence="2">
    <location>
        <begin position="316"/>
        <end position="363"/>
    </location>
</feature>
<name>A0ABC9BQV8_9POAL</name>
<feature type="compositionally biased region" description="Basic and acidic residues" evidence="1">
    <location>
        <begin position="123"/>
        <end position="138"/>
    </location>
</feature>
<dbReference type="Pfam" id="PF00646">
    <property type="entry name" value="F-box"/>
    <property type="match status" value="1"/>
</dbReference>
<dbReference type="InterPro" id="IPR050796">
    <property type="entry name" value="SCF_F-box_component"/>
</dbReference>
<feature type="compositionally biased region" description="Low complexity" evidence="1">
    <location>
        <begin position="53"/>
        <end position="62"/>
    </location>
</feature>
<dbReference type="SUPFAM" id="SSF81383">
    <property type="entry name" value="F-box domain"/>
    <property type="match status" value="1"/>
</dbReference>
<dbReference type="PANTHER" id="PTHR31672">
    <property type="entry name" value="BNACNNG10540D PROTEIN"/>
    <property type="match status" value="1"/>
</dbReference>
<proteinExistence type="predicted"/>
<dbReference type="InterPro" id="IPR001810">
    <property type="entry name" value="F-box_dom"/>
</dbReference>
<dbReference type="EMBL" id="OZ075137">
    <property type="protein sequence ID" value="CAL5006077.1"/>
    <property type="molecule type" value="Genomic_DNA"/>
</dbReference>
<feature type="compositionally biased region" description="Polar residues" evidence="1">
    <location>
        <begin position="31"/>
        <end position="40"/>
    </location>
</feature>
<evidence type="ECO:0000259" key="2">
    <source>
        <dbReference type="PROSITE" id="PS50181"/>
    </source>
</evidence>
<dbReference type="Proteomes" id="UP001497457">
    <property type="component" value="Chromosome 27b"/>
</dbReference>
<organism evidence="3 4">
    <name type="scientific">Urochloa decumbens</name>
    <dbReference type="NCBI Taxonomy" id="240449"/>
    <lineage>
        <taxon>Eukaryota</taxon>
        <taxon>Viridiplantae</taxon>
        <taxon>Streptophyta</taxon>
        <taxon>Embryophyta</taxon>
        <taxon>Tracheophyta</taxon>
        <taxon>Spermatophyta</taxon>
        <taxon>Magnoliopsida</taxon>
        <taxon>Liliopsida</taxon>
        <taxon>Poales</taxon>
        <taxon>Poaceae</taxon>
        <taxon>PACMAD clade</taxon>
        <taxon>Panicoideae</taxon>
        <taxon>Panicodae</taxon>
        <taxon>Paniceae</taxon>
        <taxon>Melinidinae</taxon>
        <taxon>Urochloa</taxon>
    </lineage>
</organism>
<dbReference type="PANTHER" id="PTHR31672:SF2">
    <property type="entry name" value="F-BOX DOMAIN-CONTAINING PROTEIN"/>
    <property type="match status" value="1"/>
</dbReference>
<dbReference type="PROSITE" id="PS50181">
    <property type="entry name" value="FBOX"/>
    <property type="match status" value="1"/>
</dbReference>
<dbReference type="Pfam" id="PF24750">
    <property type="entry name" value="b-prop_At3g26010-like"/>
    <property type="match status" value="1"/>
</dbReference>
<protein>
    <recommendedName>
        <fullName evidence="2">F-box domain-containing protein</fullName>
    </recommendedName>
</protein>
<evidence type="ECO:0000313" key="4">
    <source>
        <dbReference type="Proteomes" id="UP001497457"/>
    </source>
</evidence>
<reference evidence="3" key="1">
    <citation type="submission" date="2024-10" db="EMBL/GenBank/DDBJ databases">
        <authorList>
            <person name="Ryan C."/>
        </authorList>
    </citation>
    <scope>NUCLEOTIDE SEQUENCE [LARGE SCALE GENOMIC DNA]</scope>
</reference>
<feature type="region of interest" description="Disordered" evidence="1">
    <location>
        <begin position="1"/>
        <end position="240"/>
    </location>
</feature>
<sequence length="669" mass="75271">MKERGSQDGPRAPPPRSRAPTTVSPWRDGSRTPTAISPSTSKREARNARRAGSRVPTPVSPSRSERERARHDRRCSRPRFGLRHRRAEGEGRRSMPPPSPRRPCRGGRLGERDGPRSVPPVRIPEREGRHRQGERDGPRAPPSTPRRGRTLERQRRHGRYRDEKDGPHAAPSTPQRVHDFEAAARGWSPSFSPTSDGTYEKEGSDDDQIVASQYQHDEDLVDSDDEALMATEKDGSDGEEAEALVAIGEESVAAEAEEDGRDGGEADVVAIWEEPVVVEEDGRDGEEVEVEEVEEEADLQEQANENPRDHEAVEAVTHILDLPDEMLSEIVNKLSASDLCRTVCSCRSILRAVRRGYEVQKRVPFVAAVVMNSIVPAVVTMKKAVDSRQVQHSVSYIRESILQMPVETQIVDCRSGHLLLRRNQGEFYVWNPLLRRTDWVPVPRCEVDLLERFVAAALIPGEIGEYYVVVMFATEPNNTLKVFSSITGTWRTADIAISEHHVHPFSVYTGGCIYFLCLTRGKKSVIKIDLCRMTGVAIPMPPGFTDGEMMISCVSNKLCLCKVERRRVKGKRLLVCLQLKDDQWIESWIHNIPEDSYWTRLMGFGEENGILIVGTGTVEIKILKIEDGVWVDMESCKIHPSAALEMENPFSIPFLLQRMEIGDHHFKRI</sequence>
<feature type="compositionally biased region" description="Basic residues" evidence="1">
    <location>
        <begin position="71"/>
        <end position="86"/>
    </location>
</feature>
<keyword evidence="4" id="KW-1185">Reference proteome</keyword>
<dbReference type="CDD" id="cd09917">
    <property type="entry name" value="F-box_SF"/>
    <property type="match status" value="1"/>
</dbReference>
<evidence type="ECO:0000256" key="1">
    <source>
        <dbReference type="SAM" id="MobiDB-lite"/>
    </source>
</evidence>
<gene>
    <name evidence="3" type="ORF">URODEC1_LOCUS67851</name>
</gene>
<dbReference type="InterPro" id="IPR056592">
    <property type="entry name" value="Beta-prop_At3g26010-like"/>
</dbReference>
<evidence type="ECO:0000313" key="3">
    <source>
        <dbReference type="EMBL" id="CAL5006077.1"/>
    </source>
</evidence>
<accession>A0ABC9BQV8</accession>
<dbReference type="AlphaFoldDB" id="A0ABC9BQV8"/>
<dbReference type="InterPro" id="IPR011043">
    <property type="entry name" value="Gal_Oxase/kelch_b-propeller"/>
</dbReference>
<dbReference type="SUPFAM" id="SSF50965">
    <property type="entry name" value="Galactose oxidase, central domain"/>
    <property type="match status" value="1"/>
</dbReference>